<gene>
    <name evidence="5" type="ORF">HMPREF0322_01671</name>
</gene>
<protein>
    <submittedName>
        <fullName evidence="5">Transcriptional regulator, BlaI/MecI/CopY family</fullName>
    </submittedName>
</protein>
<evidence type="ECO:0000313" key="6">
    <source>
        <dbReference type="Proteomes" id="UP000004416"/>
    </source>
</evidence>
<dbReference type="SUPFAM" id="SSF46785">
    <property type="entry name" value="Winged helix' DNA-binding domain"/>
    <property type="match status" value="1"/>
</dbReference>
<dbReference type="AlphaFoldDB" id="G9XL37"/>
<sequence>MGKDTLDLTKNELEIMSLMWTQHKPLSRSEIIDLSPERSWKASSIHILLNQLLEKEAIVVDGYVKTGKNYGRTYSAAITPEEYQAMQIKQGAAFFQSKSAALTSLVSELIKDEDIDDETLDRLEAILREKRRNAKL</sequence>
<dbReference type="EMBL" id="AFZX01000040">
    <property type="protein sequence ID" value="EHL07554.1"/>
    <property type="molecule type" value="Genomic_DNA"/>
</dbReference>
<evidence type="ECO:0000256" key="1">
    <source>
        <dbReference type="ARBA" id="ARBA00011046"/>
    </source>
</evidence>
<dbReference type="Gene3D" id="1.10.10.10">
    <property type="entry name" value="Winged helix-like DNA-binding domain superfamily/Winged helix DNA-binding domain"/>
    <property type="match status" value="1"/>
</dbReference>
<dbReference type="Proteomes" id="UP000004416">
    <property type="component" value="Unassembled WGS sequence"/>
</dbReference>
<reference evidence="5 6" key="1">
    <citation type="submission" date="2011-08" db="EMBL/GenBank/DDBJ databases">
        <authorList>
            <person name="Weinstock G."/>
            <person name="Sodergren E."/>
            <person name="Clifton S."/>
            <person name="Fulton L."/>
            <person name="Fulton B."/>
            <person name="Courtney L."/>
            <person name="Fronick C."/>
            <person name="Harrison M."/>
            <person name="Strong C."/>
            <person name="Farmer C."/>
            <person name="Delahaunty K."/>
            <person name="Markovic C."/>
            <person name="Hall O."/>
            <person name="Minx P."/>
            <person name="Tomlinson C."/>
            <person name="Mitreva M."/>
            <person name="Hou S."/>
            <person name="Chen J."/>
            <person name="Wollam A."/>
            <person name="Pepin K.H."/>
            <person name="Johnson M."/>
            <person name="Bhonagiri V."/>
            <person name="Zhang X."/>
            <person name="Suruliraj S."/>
            <person name="Warren W."/>
            <person name="Chinwalla A."/>
            <person name="Mardis E.R."/>
            <person name="Wilson R.K."/>
        </authorList>
    </citation>
    <scope>NUCLEOTIDE SEQUENCE [LARGE SCALE GENOMIC DNA]</scope>
    <source>
        <strain evidence="5 6">DP7</strain>
    </source>
</reference>
<comment type="caution">
    <text evidence="5">The sequence shown here is derived from an EMBL/GenBank/DDBJ whole genome shotgun (WGS) entry which is preliminary data.</text>
</comment>
<dbReference type="HOGENOM" id="CLU_148593_1_0_9"/>
<evidence type="ECO:0000313" key="5">
    <source>
        <dbReference type="EMBL" id="EHL07554.1"/>
    </source>
</evidence>
<organism evidence="5 6">
    <name type="scientific">Desulfitobacterium hafniense DP7</name>
    <dbReference type="NCBI Taxonomy" id="537010"/>
    <lineage>
        <taxon>Bacteria</taxon>
        <taxon>Bacillati</taxon>
        <taxon>Bacillota</taxon>
        <taxon>Clostridia</taxon>
        <taxon>Eubacteriales</taxon>
        <taxon>Desulfitobacteriaceae</taxon>
        <taxon>Desulfitobacterium</taxon>
    </lineage>
</organism>
<dbReference type="InterPro" id="IPR005650">
    <property type="entry name" value="BlaI_family"/>
</dbReference>
<keyword evidence="3" id="KW-0238">DNA-binding</keyword>
<dbReference type="GO" id="GO:0003677">
    <property type="term" value="F:DNA binding"/>
    <property type="evidence" value="ECO:0007669"/>
    <property type="project" value="UniProtKB-KW"/>
</dbReference>
<dbReference type="GO" id="GO:0045892">
    <property type="term" value="P:negative regulation of DNA-templated transcription"/>
    <property type="evidence" value="ECO:0007669"/>
    <property type="project" value="InterPro"/>
</dbReference>
<evidence type="ECO:0000256" key="4">
    <source>
        <dbReference type="ARBA" id="ARBA00023163"/>
    </source>
</evidence>
<proteinExistence type="inferred from homology"/>
<dbReference type="PATRIC" id="fig|537010.4.peg.1555"/>
<keyword evidence="2" id="KW-0805">Transcription regulation</keyword>
<comment type="similarity">
    <text evidence="1">Belongs to the BlaI transcriptional regulatory family.</text>
</comment>
<name>G9XL37_DESHA</name>
<dbReference type="RefSeq" id="WP_005810903.1">
    <property type="nucleotide sequence ID" value="NZ_JH414460.1"/>
</dbReference>
<dbReference type="InterPro" id="IPR036388">
    <property type="entry name" value="WH-like_DNA-bd_sf"/>
</dbReference>
<dbReference type="InterPro" id="IPR036390">
    <property type="entry name" value="WH_DNA-bd_sf"/>
</dbReference>
<dbReference type="Pfam" id="PF03965">
    <property type="entry name" value="Penicillinase_R"/>
    <property type="match status" value="1"/>
</dbReference>
<evidence type="ECO:0000256" key="2">
    <source>
        <dbReference type="ARBA" id="ARBA00023015"/>
    </source>
</evidence>
<evidence type="ECO:0000256" key="3">
    <source>
        <dbReference type="ARBA" id="ARBA00023125"/>
    </source>
</evidence>
<keyword evidence="4" id="KW-0804">Transcription</keyword>
<accession>G9XL37</accession>